<dbReference type="PANTHER" id="PTHR12469:SF2">
    <property type="entry name" value="SUCCINATE DEHYDROGENASE ASSEMBLY FACTOR 2, MITOCHONDRIAL"/>
    <property type="match status" value="1"/>
</dbReference>
<sequence>MRAMRRGIREMDMILSAYADRHLDAMPPARLDLFDALLNENDQDLYAWVTGRVAAPATFAPLVGEIAQIFQKEG</sequence>
<dbReference type="SUPFAM" id="SSF109910">
    <property type="entry name" value="YgfY-like"/>
    <property type="match status" value="1"/>
</dbReference>
<dbReference type="EMBL" id="JBHSGI010000002">
    <property type="protein sequence ID" value="MFC4667713.1"/>
    <property type="molecule type" value="Genomic_DNA"/>
</dbReference>
<dbReference type="Pfam" id="PF03937">
    <property type="entry name" value="Sdh5"/>
    <property type="match status" value="1"/>
</dbReference>
<comment type="similarity">
    <text evidence="1">Belongs to the SdhE FAD assembly factor family.</text>
</comment>
<evidence type="ECO:0000313" key="5">
    <source>
        <dbReference type="Proteomes" id="UP001595973"/>
    </source>
</evidence>
<organism evidence="4 5">
    <name type="scientific">Seohaeicola nanhaiensis</name>
    <dbReference type="NCBI Taxonomy" id="1387282"/>
    <lineage>
        <taxon>Bacteria</taxon>
        <taxon>Pseudomonadati</taxon>
        <taxon>Pseudomonadota</taxon>
        <taxon>Alphaproteobacteria</taxon>
        <taxon>Rhodobacterales</taxon>
        <taxon>Roseobacteraceae</taxon>
        <taxon>Seohaeicola</taxon>
    </lineage>
</organism>
<gene>
    <name evidence="4" type="ORF">ACFO5X_04040</name>
</gene>
<comment type="caution">
    <text evidence="4">The sequence shown here is derived from an EMBL/GenBank/DDBJ whole genome shotgun (WGS) entry which is preliminary data.</text>
</comment>
<keyword evidence="3" id="KW-0143">Chaperone</keyword>
<evidence type="ECO:0000256" key="2">
    <source>
        <dbReference type="ARBA" id="ARBA00019418"/>
    </source>
</evidence>
<reference evidence="5" key="1">
    <citation type="journal article" date="2019" name="Int. J. Syst. Evol. Microbiol.">
        <title>The Global Catalogue of Microorganisms (GCM) 10K type strain sequencing project: providing services to taxonomists for standard genome sequencing and annotation.</title>
        <authorList>
            <consortium name="The Broad Institute Genomics Platform"/>
            <consortium name="The Broad Institute Genome Sequencing Center for Infectious Disease"/>
            <person name="Wu L."/>
            <person name="Ma J."/>
        </authorList>
    </citation>
    <scope>NUCLEOTIDE SEQUENCE [LARGE SCALE GENOMIC DNA]</scope>
    <source>
        <strain evidence="5">CGMCC 4.7283</strain>
    </source>
</reference>
<evidence type="ECO:0000256" key="1">
    <source>
        <dbReference type="ARBA" id="ARBA00008571"/>
    </source>
</evidence>
<dbReference type="PANTHER" id="PTHR12469">
    <property type="entry name" value="PROTEIN EMI5 HOMOLOG, MITOCHONDRIAL"/>
    <property type="match status" value="1"/>
</dbReference>
<accession>A0ABV9KCK2</accession>
<evidence type="ECO:0000256" key="3">
    <source>
        <dbReference type="ARBA" id="ARBA00023186"/>
    </source>
</evidence>
<evidence type="ECO:0000313" key="4">
    <source>
        <dbReference type="EMBL" id="MFC4667713.1"/>
    </source>
</evidence>
<dbReference type="InterPro" id="IPR005631">
    <property type="entry name" value="SDH"/>
</dbReference>
<protein>
    <recommendedName>
        <fullName evidence="2">FAD assembly factor SdhE</fullName>
    </recommendedName>
</protein>
<proteinExistence type="inferred from homology"/>
<dbReference type="InterPro" id="IPR036714">
    <property type="entry name" value="SDH_sf"/>
</dbReference>
<dbReference type="Proteomes" id="UP001595973">
    <property type="component" value="Unassembled WGS sequence"/>
</dbReference>
<keyword evidence="5" id="KW-1185">Reference proteome</keyword>
<dbReference type="Gene3D" id="1.10.150.250">
    <property type="entry name" value="Flavinator of succinate dehydrogenase"/>
    <property type="match status" value="1"/>
</dbReference>
<name>A0ABV9KCK2_9RHOB</name>
<dbReference type="RefSeq" id="WP_380716374.1">
    <property type="nucleotide sequence ID" value="NZ_JBHSGI010000002.1"/>
</dbReference>